<name>A0ABQ7IF38_9HELO</name>
<gene>
    <name evidence="1" type="ORF">EAE98_008223</name>
</gene>
<protein>
    <submittedName>
        <fullName evidence="1">Uncharacterized protein</fullName>
    </submittedName>
</protein>
<dbReference type="RefSeq" id="XP_038807712.1">
    <property type="nucleotide sequence ID" value="XM_038955846.1"/>
</dbReference>
<evidence type="ECO:0000313" key="2">
    <source>
        <dbReference type="Proteomes" id="UP000783213"/>
    </source>
</evidence>
<keyword evidence="2" id="KW-1185">Reference proteome</keyword>
<reference evidence="1 2" key="1">
    <citation type="journal article" date="2020" name="Genome Biol. Evol.">
        <title>Comparative genomics of Sclerotiniaceae.</title>
        <authorList>
            <person name="Valero Jimenez C.A."/>
            <person name="Steentjes M."/>
            <person name="Scholten O.E."/>
            <person name="Van Kan J.A.L."/>
        </authorList>
    </citation>
    <scope>NUCLEOTIDE SEQUENCE [LARGE SCALE GENOMIC DNA]</scope>
    <source>
        <strain evidence="1 2">B1</strain>
    </source>
</reference>
<organism evidence="1 2">
    <name type="scientific">Botrytis deweyae</name>
    <dbReference type="NCBI Taxonomy" id="2478750"/>
    <lineage>
        <taxon>Eukaryota</taxon>
        <taxon>Fungi</taxon>
        <taxon>Dikarya</taxon>
        <taxon>Ascomycota</taxon>
        <taxon>Pezizomycotina</taxon>
        <taxon>Leotiomycetes</taxon>
        <taxon>Helotiales</taxon>
        <taxon>Sclerotiniaceae</taxon>
        <taxon>Botrytis</taxon>
    </lineage>
</organism>
<dbReference type="Proteomes" id="UP000783213">
    <property type="component" value="Unassembled WGS sequence"/>
</dbReference>
<comment type="caution">
    <text evidence="1">The sequence shown here is derived from an EMBL/GenBank/DDBJ whole genome shotgun (WGS) entry which is preliminary data.</text>
</comment>
<evidence type="ECO:0000313" key="1">
    <source>
        <dbReference type="EMBL" id="KAF7922012.1"/>
    </source>
</evidence>
<dbReference type="EMBL" id="RCSX01000021">
    <property type="protein sequence ID" value="KAF7922012.1"/>
    <property type="molecule type" value="Genomic_DNA"/>
</dbReference>
<dbReference type="GeneID" id="62234996"/>
<proteinExistence type="predicted"/>
<sequence length="71" mass="7859">MKVAGPQVQSRDHTHTKVDDSDWLITFLGFGRTGMSYSGIYRWTRGGYRGNLGARGDYERGAMPAAGCSTW</sequence>
<accession>A0ABQ7IF38</accession>